<comment type="caution">
    <text evidence="2">The sequence shown here is derived from an EMBL/GenBank/DDBJ whole genome shotgun (WGS) entry which is preliminary data.</text>
</comment>
<dbReference type="Pfam" id="PF20240">
    <property type="entry name" value="DUF6597"/>
    <property type="match status" value="1"/>
</dbReference>
<dbReference type="InterPro" id="IPR046532">
    <property type="entry name" value="DUF6597"/>
</dbReference>
<accession>A0A366KP16</accession>
<evidence type="ECO:0000313" key="2">
    <source>
        <dbReference type="EMBL" id="RBQ03013.1"/>
    </source>
</evidence>
<feature type="domain" description="HTH araC/xylS-type" evidence="1">
    <location>
        <begin position="174"/>
        <end position="261"/>
    </location>
</feature>
<sequence>MGNKEAYDGYRIAVPVEFDELFSHIYFAENKSSKPITQTLLPTFQTMMVFSFGAPLLLLTKENEEISMDKCLVFGPVKQAFTYVIPAGGKMLVVNFKDDAFYRFFGTASLNEYHHPDDLLNDNCFTALWTSLSKTDTVDAKVEQILNFSRPYIRDRNPLTEQIIALGDSPKSPVKEISAREKLSERSVQLNLKKHLGYSSREIGRYMRFLKAIELVQQSTIDNKQVNWFEVIETCGFYDQSQLIHDFKHYLNLSPSKYLKFQQEICNSRG</sequence>
<name>A0A366KP16_9SPHI</name>
<dbReference type="Pfam" id="PF12833">
    <property type="entry name" value="HTH_18"/>
    <property type="match status" value="1"/>
</dbReference>
<keyword evidence="3" id="KW-1185">Reference proteome</keyword>
<dbReference type="SMART" id="SM00342">
    <property type="entry name" value="HTH_ARAC"/>
    <property type="match status" value="1"/>
</dbReference>
<dbReference type="OrthoDB" id="635259at2"/>
<evidence type="ECO:0000313" key="3">
    <source>
        <dbReference type="Proteomes" id="UP000252081"/>
    </source>
</evidence>
<dbReference type="Proteomes" id="UP000252081">
    <property type="component" value="Unassembled WGS sequence"/>
</dbReference>
<organism evidence="2 3">
    <name type="scientific">Pedobacter miscanthi</name>
    <dbReference type="NCBI Taxonomy" id="2259170"/>
    <lineage>
        <taxon>Bacteria</taxon>
        <taxon>Pseudomonadati</taxon>
        <taxon>Bacteroidota</taxon>
        <taxon>Sphingobacteriia</taxon>
        <taxon>Sphingobacteriales</taxon>
        <taxon>Sphingobacteriaceae</taxon>
        <taxon>Pedobacter</taxon>
    </lineage>
</organism>
<proteinExistence type="predicted"/>
<dbReference type="Gene3D" id="1.10.10.60">
    <property type="entry name" value="Homeodomain-like"/>
    <property type="match status" value="1"/>
</dbReference>
<dbReference type="AlphaFoldDB" id="A0A366KP16"/>
<dbReference type="PROSITE" id="PS01124">
    <property type="entry name" value="HTH_ARAC_FAMILY_2"/>
    <property type="match status" value="1"/>
</dbReference>
<gene>
    <name evidence="2" type="ORF">DRW42_24050</name>
</gene>
<protein>
    <submittedName>
        <fullName evidence="2">AraC family transcriptional regulator</fullName>
    </submittedName>
</protein>
<dbReference type="InterPro" id="IPR018060">
    <property type="entry name" value="HTH_AraC"/>
</dbReference>
<dbReference type="EMBL" id="QNQU01000027">
    <property type="protein sequence ID" value="RBQ03013.1"/>
    <property type="molecule type" value="Genomic_DNA"/>
</dbReference>
<reference evidence="2 3" key="1">
    <citation type="submission" date="2018-07" db="EMBL/GenBank/DDBJ databases">
        <title>A draft genome of a endophytic bacteria, a new species of Pedobacter.</title>
        <authorList>
            <person name="Zhang Z.D."/>
            <person name="Chen Z.J."/>
        </authorList>
    </citation>
    <scope>NUCLEOTIDE SEQUENCE [LARGE SCALE GENOMIC DNA]</scope>
    <source>
        <strain evidence="2 3">RS10</strain>
    </source>
</reference>
<dbReference type="GO" id="GO:0043565">
    <property type="term" value="F:sequence-specific DNA binding"/>
    <property type="evidence" value="ECO:0007669"/>
    <property type="project" value="InterPro"/>
</dbReference>
<evidence type="ECO:0000259" key="1">
    <source>
        <dbReference type="PROSITE" id="PS01124"/>
    </source>
</evidence>
<dbReference type="RefSeq" id="WP_113951421.1">
    <property type="nucleotide sequence ID" value="NZ_QNQU01000027.1"/>
</dbReference>
<dbReference type="GO" id="GO:0003700">
    <property type="term" value="F:DNA-binding transcription factor activity"/>
    <property type="evidence" value="ECO:0007669"/>
    <property type="project" value="InterPro"/>
</dbReference>